<dbReference type="InterPro" id="IPR011545">
    <property type="entry name" value="DEAD/DEAH_box_helicase_dom"/>
</dbReference>
<dbReference type="GO" id="GO:0036297">
    <property type="term" value="P:interstrand cross-link repair"/>
    <property type="evidence" value="ECO:0007669"/>
    <property type="project" value="TreeGrafter"/>
</dbReference>
<keyword evidence="5 13" id="KW-0347">Helicase</keyword>
<dbReference type="PANTHER" id="PTHR14025">
    <property type="entry name" value="FANCONI ANEMIA GROUP M FANCM FAMILY MEMBER"/>
    <property type="match status" value="1"/>
</dbReference>
<feature type="compositionally biased region" description="Polar residues" evidence="10">
    <location>
        <begin position="118"/>
        <end position="128"/>
    </location>
</feature>
<dbReference type="GO" id="GO:0005524">
    <property type="term" value="F:ATP binding"/>
    <property type="evidence" value="ECO:0007669"/>
    <property type="project" value="UniProtKB-UniRule"/>
</dbReference>
<dbReference type="GO" id="GO:0043138">
    <property type="term" value="F:3'-5' DNA helicase activity"/>
    <property type="evidence" value="ECO:0007669"/>
    <property type="project" value="InterPro"/>
</dbReference>
<feature type="compositionally biased region" description="Basic and acidic residues" evidence="10">
    <location>
        <begin position="1059"/>
        <end position="1069"/>
    </location>
</feature>
<proteinExistence type="inferred from homology"/>
<comment type="similarity">
    <text evidence="2 9">Belongs to the DEAD box helicase family. DEAH subfamily. FANCM sub-subfamily.</text>
</comment>
<keyword evidence="3" id="KW-0547">Nucleotide-binding</keyword>
<feature type="region of interest" description="Disordered" evidence="10">
    <location>
        <begin position="22"/>
        <end position="54"/>
    </location>
</feature>
<comment type="subcellular location">
    <subcellularLocation>
        <location evidence="1 9">Nucleus</location>
    </subcellularLocation>
</comment>
<feature type="domain" description="Helicase C-terminal" evidence="12">
    <location>
        <begin position="576"/>
        <end position="750"/>
    </location>
</feature>
<evidence type="ECO:0000256" key="4">
    <source>
        <dbReference type="ARBA" id="ARBA00022801"/>
    </source>
</evidence>
<reference evidence="13 14" key="1">
    <citation type="submission" date="2018-11" db="EMBL/GenBank/DDBJ databases">
        <title>Genome assembly of Steccherinum ochraceum LE-BIN_3174, the white-rot fungus of the Steccherinaceae family (The Residual Polyporoid clade, Polyporales, Basidiomycota).</title>
        <authorList>
            <person name="Fedorova T.V."/>
            <person name="Glazunova O.A."/>
            <person name="Landesman E.O."/>
            <person name="Moiseenko K.V."/>
            <person name="Psurtseva N.V."/>
            <person name="Savinova O.S."/>
            <person name="Shakhova N.V."/>
            <person name="Tyazhelova T.V."/>
            <person name="Vasina D.V."/>
        </authorList>
    </citation>
    <scope>NUCLEOTIDE SEQUENCE [LARGE SCALE GENOMIC DNA]</scope>
    <source>
        <strain evidence="13 14">LE-BIN_3174</strain>
    </source>
</reference>
<dbReference type="InterPro" id="IPR001650">
    <property type="entry name" value="Helicase_C-like"/>
</dbReference>
<evidence type="ECO:0000256" key="8">
    <source>
        <dbReference type="ARBA" id="ARBA00047995"/>
    </source>
</evidence>
<keyword evidence="7" id="KW-0539">Nucleus</keyword>
<dbReference type="GO" id="GO:0009378">
    <property type="term" value="F:four-way junction helicase activity"/>
    <property type="evidence" value="ECO:0007669"/>
    <property type="project" value="TreeGrafter"/>
</dbReference>
<dbReference type="FunFam" id="3.40.50.300:FF:000861">
    <property type="entry name" value="Fanconi anemia, complementation group M"/>
    <property type="match status" value="1"/>
</dbReference>
<dbReference type="EC" id="3.6.4.12" evidence="9"/>
<dbReference type="OrthoDB" id="164902at2759"/>
<dbReference type="GO" id="GO:0005634">
    <property type="term" value="C:nucleus"/>
    <property type="evidence" value="ECO:0007669"/>
    <property type="project" value="UniProtKB-SubCell"/>
</dbReference>
<feature type="compositionally biased region" description="Low complexity" evidence="10">
    <location>
        <begin position="852"/>
        <end position="863"/>
    </location>
</feature>
<evidence type="ECO:0000256" key="2">
    <source>
        <dbReference type="ARBA" id="ARBA00009889"/>
    </source>
</evidence>
<evidence type="ECO:0000256" key="1">
    <source>
        <dbReference type="ARBA" id="ARBA00004123"/>
    </source>
</evidence>
<evidence type="ECO:0000313" key="13">
    <source>
        <dbReference type="EMBL" id="TCD67543.1"/>
    </source>
</evidence>
<feature type="compositionally biased region" description="Polar residues" evidence="10">
    <location>
        <begin position="889"/>
        <end position="902"/>
    </location>
</feature>
<dbReference type="GO" id="GO:0016887">
    <property type="term" value="F:ATP hydrolysis activity"/>
    <property type="evidence" value="ECO:0007669"/>
    <property type="project" value="RHEA"/>
</dbReference>
<keyword evidence="14" id="KW-1185">Reference proteome</keyword>
<organism evidence="13 14">
    <name type="scientific">Steccherinum ochraceum</name>
    <dbReference type="NCBI Taxonomy" id="92696"/>
    <lineage>
        <taxon>Eukaryota</taxon>
        <taxon>Fungi</taxon>
        <taxon>Dikarya</taxon>
        <taxon>Basidiomycota</taxon>
        <taxon>Agaricomycotina</taxon>
        <taxon>Agaricomycetes</taxon>
        <taxon>Polyporales</taxon>
        <taxon>Steccherinaceae</taxon>
        <taxon>Steccherinum</taxon>
    </lineage>
</organism>
<feature type="domain" description="Helicase ATP-binding" evidence="11">
    <location>
        <begin position="242"/>
        <end position="410"/>
    </location>
</feature>
<evidence type="ECO:0000313" key="14">
    <source>
        <dbReference type="Proteomes" id="UP000292702"/>
    </source>
</evidence>
<dbReference type="InterPro" id="IPR014001">
    <property type="entry name" value="Helicase_ATP-bd"/>
</dbReference>
<feature type="region of interest" description="Disordered" evidence="10">
    <location>
        <begin position="1259"/>
        <end position="1308"/>
    </location>
</feature>
<dbReference type="InterPro" id="IPR027417">
    <property type="entry name" value="P-loop_NTPase"/>
</dbReference>
<dbReference type="PANTHER" id="PTHR14025:SF20">
    <property type="entry name" value="FANCONI ANEMIA GROUP M PROTEIN"/>
    <property type="match status" value="1"/>
</dbReference>
<dbReference type="CDD" id="cd18801">
    <property type="entry name" value="SF2_C_FANCM_Hef"/>
    <property type="match status" value="1"/>
</dbReference>
<feature type="region of interest" description="Disordered" evidence="10">
    <location>
        <begin position="118"/>
        <end position="156"/>
    </location>
</feature>
<dbReference type="EMBL" id="RWJN01000094">
    <property type="protein sequence ID" value="TCD67543.1"/>
    <property type="molecule type" value="Genomic_DNA"/>
</dbReference>
<feature type="compositionally biased region" description="Low complexity" evidence="10">
    <location>
        <begin position="1088"/>
        <end position="1101"/>
    </location>
</feature>
<evidence type="ECO:0000256" key="9">
    <source>
        <dbReference type="RuleBase" id="RU367027"/>
    </source>
</evidence>
<comment type="catalytic activity">
    <reaction evidence="8 9">
        <text>ATP + H2O = ADP + phosphate + H(+)</text>
        <dbReference type="Rhea" id="RHEA:13065"/>
        <dbReference type="ChEBI" id="CHEBI:15377"/>
        <dbReference type="ChEBI" id="CHEBI:15378"/>
        <dbReference type="ChEBI" id="CHEBI:30616"/>
        <dbReference type="ChEBI" id="CHEBI:43474"/>
        <dbReference type="ChEBI" id="CHEBI:456216"/>
        <dbReference type="EC" id="3.6.4.12"/>
    </reaction>
</comment>
<name>A0A4R0RKV2_9APHY</name>
<dbReference type="STRING" id="92696.A0A4R0RKV2"/>
<feature type="region of interest" description="Disordered" evidence="10">
    <location>
        <begin position="170"/>
        <end position="189"/>
    </location>
</feature>
<keyword evidence="4" id="KW-0378">Hydrolase</keyword>
<dbReference type="CDD" id="cd12091">
    <property type="entry name" value="FANCM_ID"/>
    <property type="match status" value="1"/>
</dbReference>
<dbReference type="GO" id="GO:0045003">
    <property type="term" value="P:double-strand break repair via synthesis-dependent strand annealing"/>
    <property type="evidence" value="ECO:0007669"/>
    <property type="project" value="TreeGrafter"/>
</dbReference>
<dbReference type="GO" id="GO:0000400">
    <property type="term" value="F:four-way junction DNA binding"/>
    <property type="evidence" value="ECO:0007669"/>
    <property type="project" value="TreeGrafter"/>
</dbReference>
<feature type="compositionally biased region" description="Polar residues" evidence="10">
    <location>
        <begin position="996"/>
        <end position="1015"/>
    </location>
</feature>
<feature type="region of interest" description="Disordered" evidence="10">
    <location>
        <begin position="831"/>
        <end position="1231"/>
    </location>
</feature>
<dbReference type="SMART" id="SM00487">
    <property type="entry name" value="DEXDc"/>
    <property type="match status" value="1"/>
</dbReference>
<evidence type="ECO:0000259" key="11">
    <source>
        <dbReference type="PROSITE" id="PS51192"/>
    </source>
</evidence>
<protein>
    <recommendedName>
        <fullName evidence="9">ATP-dependent DNA helicase</fullName>
        <ecNumber evidence="9">3.6.4.12</ecNumber>
    </recommendedName>
</protein>
<dbReference type="SUPFAM" id="SSF52540">
    <property type="entry name" value="P-loop containing nucleoside triphosphate hydrolases"/>
    <property type="match status" value="1"/>
</dbReference>
<evidence type="ECO:0000256" key="5">
    <source>
        <dbReference type="ARBA" id="ARBA00022806"/>
    </source>
</evidence>
<feature type="compositionally biased region" description="Acidic residues" evidence="10">
    <location>
        <begin position="907"/>
        <end position="918"/>
    </location>
</feature>
<feature type="compositionally biased region" description="Acidic residues" evidence="10">
    <location>
        <begin position="178"/>
        <end position="189"/>
    </location>
</feature>
<comment type="subunit">
    <text evidence="9">Interacts with the MHF histone-fold complex to form the FANCM-MHF complex.</text>
</comment>
<comment type="caution">
    <text evidence="13">The sequence shown here is derived from an EMBL/GenBank/DDBJ whole genome shotgun (WGS) entry which is preliminary data.</text>
</comment>
<feature type="compositionally biased region" description="Acidic residues" evidence="10">
    <location>
        <begin position="831"/>
        <end position="841"/>
    </location>
</feature>
<gene>
    <name evidence="13" type="primary">MPH1</name>
    <name evidence="13" type="ORF">EIP91_012297</name>
</gene>
<dbReference type="CDD" id="cd18033">
    <property type="entry name" value="DEXDc_FANCM"/>
    <property type="match status" value="1"/>
</dbReference>
<dbReference type="Pfam" id="PF00270">
    <property type="entry name" value="DEAD"/>
    <property type="match status" value="1"/>
</dbReference>
<dbReference type="SMART" id="SM00490">
    <property type="entry name" value="HELICc"/>
    <property type="match status" value="1"/>
</dbReference>
<evidence type="ECO:0000259" key="12">
    <source>
        <dbReference type="PROSITE" id="PS51194"/>
    </source>
</evidence>
<dbReference type="InterPro" id="IPR044749">
    <property type="entry name" value="FANCM_DEXDc"/>
</dbReference>
<evidence type="ECO:0000256" key="3">
    <source>
        <dbReference type="ARBA" id="ARBA00022741"/>
    </source>
</evidence>
<dbReference type="PROSITE" id="PS51192">
    <property type="entry name" value="HELICASE_ATP_BIND_1"/>
    <property type="match status" value="1"/>
</dbReference>
<sequence>MSSDDYFGDELDSAFFNEVDAIEAAHAPPPSPAKSRAPVAPARPPAKPVAKPPPVPLKVIEIIDSDDEYNISGINDDALEVFDQVCAAQSTSGPSTSAKPISRKASMGTVQTNLFGQIVSNDASSSKAGPSRKPMSRSNSSAQTPFAGRPKKTKQWDHSAFAKYGWKKPKGKEKAYGDEDEEEQEEEDAVEFEQFPAPSAPVGPVSLIAYTPPPMKQQVDLLSAKRWLYPLNKPKRDYQFNIVKKCLFDNTLVAIPTGLGKTFIAGVVMLNYYTWFPEGKVVFVAPTRPLVAQQIEACHQTCGIPGTHAVELTGQNPRAMRAKAWEEKRVFYMTPQTLMNDIRNGVCDCRDIVLLVIDEAHKGTGDYAYAQVVRYLMAKNPTFRLLALTATPGSTPEAVQTVVDSLHISHVEIRDEESLDLRQYMHEKRVEQHVIHMNDDIMRIADLLASLMQPLIKQLQGASIIRGYVDAKTLHPYRCQAAMKEVSMRRDKPAWAFKPLSSLGAMARAMGYLYEGSMGMCYNYLKTTFDDEKNVQKKPTKLQQDPKFQELIRELDSQRARGFIMHPKKEKMLDLIIQHFGSKMPDENGEEVSGSEGSRVMVFSTFRENVDELVEMLNEHQPLIRAVRFIGQGTDKQGRKGYAQKEQMEVIKKFKAGEYNVLVSTSVGEEGLDIGEVDMIICYESQKTPIRMLQRIGRTGRKKDGVVHVLLAEGREDKNWDKAKENYQQVQHFIVRAEHLELYDDVTRMLPEHIKPECVEMVMDIEEYNREEATKKAAARSPAKGSKRKRNDDMMRNIPAGAATSFVSVKDLLVKGATKKKKKELKPVTLEDLEDEDDSDDREIMGGLYGPRRSTSLSTLPKTSKTKKPRRAATTAGAGEKKKARKSSTKSQATPPRMTASQLAALEENDSDDRELEDGLFGTKPYVPLKHTTDSNPRTPPSSPFRSRARRSPSHRGSSPEIPLHSVIDLTTPDVGVHRHNPTDSPPVLPEIDRSVTVSDGSNTRPPTTSPSVHSARSRDRTSAIRSSDPDLSLAWLIADDSDSEIQFMGSSPSSRARRLSDAKETKEQDADDSIMILEDYVPPPPSRRQVARSQASSSKRPNLSQEDMPPPALPPRFNMPSPEMPPPTFAPRGPGKKSKKRVLLESVESSPTGSEEPAQKRSRLQRRKDVSLSPTTPAPQPKAKKKTKLTFKDASEVQRYNPWVELEAEHSGGERSVGSSGPEDMDEYEPSFVQDYPETQASPSYDQTAIYRQSLLSQAPGRPLGPLFANKPVKRGQPPSRMPSGSKHNGRYVVSSSPTRVTDEEPDEYVFGSFVVDDDEDISYAAHSSD</sequence>
<evidence type="ECO:0000256" key="6">
    <source>
        <dbReference type="ARBA" id="ARBA00022840"/>
    </source>
</evidence>
<dbReference type="Pfam" id="PF00271">
    <property type="entry name" value="Helicase_C"/>
    <property type="match status" value="1"/>
</dbReference>
<dbReference type="Gene3D" id="3.40.50.300">
    <property type="entry name" value="P-loop containing nucleotide triphosphate hydrolases"/>
    <property type="match status" value="2"/>
</dbReference>
<feature type="compositionally biased region" description="Pro residues" evidence="10">
    <location>
        <begin position="41"/>
        <end position="54"/>
    </location>
</feature>
<comment type="function">
    <text evidence="9">ATP-dependent DNA helicase involved in DNA damage repair by homologous recombination and in genome maintenance. Capable of unwinding D-loops. Plays a role in limiting crossover recombinants during mitotic DNA double-strand break (DSB) repair. Component of a FANCM-MHF complex which promotes gene conversion at blocked replication forks, probably by reversal of the stalled fork.</text>
</comment>
<feature type="region of interest" description="Disordered" evidence="10">
    <location>
        <begin position="772"/>
        <end position="793"/>
    </location>
</feature>
<accession>A0A4R0RKV2</accession>
<evidence type="ECO:0000256" key="10">
    <source>
        <dbReference type="SAM" id="MobiDB-lite"/>
    </source>
</evidence>
<keyword evidence="6" id="KW-0067">ATP-binding</keyword>
<dbReference type="Proteomes" id="UP000292702">
    <property type="component" value="Unassembled WGS sequence"/>
</dbReference>
<evidence type="ECO:0000256" key="7">
    <source>
        <dbReference type="ARBA" id="ARBA00023242"/>
    </source>
</evidence>
<dbReference type="PROSITE" id="PS51194">
    <property type="entry name" value="HELICASE_CTER"/>
    <property type="match status" value="1"/>
</dbReference>
<dbReference type="InterPro" id="IPR039686">
    <property type="entry name" value="FANCM/Mph1-like_ID"/>
</dbReference>